<dbReference type="RefSeq" id="XP_026489460.2">
    <property type="nucleotide sequence ID" value="XM_026633675.2"/>
</dbReference>
<evidence type="ECO:0000313" key="11">
    <source>
        <dbReference type="Proteomes" id="UP001652626"/>
    </source>
</evidence>
<dbReference type="GO" id="GO:0046512">
    <property type="term" value="P:sphingosine biosynthetic process"/>
    <property type="evidence" value="ECO:0007669"/>
    <property type="project" value="TreeGrafter"/>
</dbReference>
<evidence type="ECO:0000259" key="10">
    <source>
        <dbReference type="Pfam" id="PF17048"/>
    </source>
</evidence>
<feature type="domain" description="Neutral/alkaline non-lysosomal ceramidase N-terminal" evidence="9">
    <location>
        <begin position="56"/>
        <end position="563"/>
    </location>
</feature>
<keyword evidence="11" id="KW-1185">Reference proteome</keyword>
<reference evidence="12" key="1">
    <citation type="submission" date="2025-08" db="UniProtKB">
        <authorList>
            <consortium name="RefSeq"/>
        </authorList>
    </citation>
    <scope>IDENTIFICATION</scope>
    <source>
        <tissue evidence="12">Whole body</tissue>
    </source>
</reference>
<dbReference type="PANTHER" id="PTHR12670:SF1">
    <property type="entry name" value="NEUTRAL CERAMIDASE"/>
    <property type="match status" value="1"/>
</dbReference>
<evidence type="ECO:0000256" key="2">
    <source>
        <dbReference type="ARBA" id="ARBA00011891"/>
    </source>
</evidence>
<dbReference type="PANTHER" id="PTHR12670">
    <property type="entry name" value="CERAMIDASE"/>
    <property type="match status" value="1"/>
</dbReference>
<dbReference type="InterPro" id="IPR031329">
    <property type="entry name" value="NEUT/ALK_ceramidase_N"/>
</dbReference>
<protein>
    <recommendedName>
        <fullName evidence="3 7">Neutral ceramidase</fullName>
        <ecNumber evidence="2 7">3.5.1.23</ecNumber>
    </recommendedName>
</protein>
<dbReference type="Pfam" id="PF04734">
    <property type="entry name" value="Ceramidase_alk"/>
    <property type="match status" value="1"/>
</dbReference>
<feature type="binding site" evidence="6">
    <location>
        <position position="146"/>
    </location>
    <ligand>
        <name>Zn(2+)</name>
        <dbReference type="ChEBI" id="CHEBI:29105"/>
    </ligand>
</feature>
<dbReference type="GeneID" id="113395930"/>
<keyword evidence="6" id="KW-0862">Zinc</keyword>
<feature type="binding site" evidence="6">
    <location>
        <position position="255"/>
    </location>
    <ligand>
        <name>Zn(2+)</name>
        <dbReference type="ChEBI" id="CHEBI:29105"/>
    </ligand>
</feature>
<sequence length="727" mass="79026">MAIPLTGKLVMIFITLAVIGGLTAVIVLLVNDTTEETEIPTTTTSTTPDPDPGFLYQVGVGIADMTGPCVEITFMGYAELGQSGQGIHLRQFARTFIFVKGDTRVVLVNAEILAVGFSVRRQVVKNLQELYGDMYSLRNVIITGTHTHSGPGGHLVDFLLDISILGFSRETYDAYVAGITRSIVNAHNNIVPARLLFGKTRVTNAQMNRSPFSYEQNPPEERARYDKNIDDELTQVRIVKSDGNLHGVMNWFSVHATSMNMSNHLVSSDNLGYAALKLEATLNPGRPTGKPTIVAGFFASSIGDASPNTRGARCEFSGIECDNQFKICDLFERCISSGPGLNMYDSTRIIGEMVYKGALEVLSKPGEELTGRLAVVHQFMDMPLETAPRYDPIHRTFTANESVEGCVPALGYSFASGTIDGANILNITQGTIINSTLWDAIGGIVAPPTEDDVACHAPKPILLATGRVNFPVPWHSRVISLSLIYLGDFVIVGIPGEPTTMAGRRMKDVVSDVLVSRGLQPRVAVSGLTNEYIHYVSTFEEYQVQRYEAASTLFGPHTLDIFLHKLRQFTLAATEGSAVAAGPEPADHADSALSVILPVVLDSAPLGTSFGDVIEQPPELVRSGDVVEAVFVGANPRNDLLQESSHITVERLELGQWVTIATDADWDTKFVWQRESTLRGTSAARAQWAVPRDVIAAPHRLRYRGAARSVRGHLTRFHAASRAFSVA</sequence>
<evidence type="ECO:0000256" key="7">
    <source>
        <dbReference type="RuleBase" id="RU366019"/>
    </source>
</evidence>
<dbReference type="GO" id="GO:0046872">
    <property type="term" value="F:metal ion binding"/>
    <property type="evidence" value="ECO:0007669"/>
    <property type="project" value="UniProtKB-KW"/>
</dbReference>
<dbReference type="InterPro" id="IPR031331">
    <property type="entry name" value="NEUT/ALK_ceramidase_C"/>
</dbReference>
<dbReference type="GO" id="GO:0016020">
    <property type="term" value="C:membrane"/>
    <property type="evidence" value="ECO:0007669"/>
    <property type="project" value="GOC"/>
</dbReference>
<dbReference type="Proteomes" id="UP001652626">
    <property type="component" value="Chromosome 10"/>
</dbReference>
<dbReference type="GO" id="GO:0046514">
    <property type="term" value="P:ceramide catabolic process"/>
    <property type="evidence" value="ECO:0007669"/>
    <property type="project" value="InterPro"/>
</dbReference>
<feature type="active site" description="Nucleophile" evidence="5">
    <location>
        <position position="306"/>
    </location>
</feature>
<feature type="binding site" evidence="6">
    <location>
        <position position="535"/>
    </location>
    <ligand>
        <name>Zn(2+)</name>
        <dbReference type="ChEBI" id="CHEBI:29105"/>
    </ligand>
</feature>
<keyword evidence="4 7" id="KW-0378">Hydrolase</keyword>
<evidence type="ECO:0000256" key="1">
    <source>
        <dbReference type="ARBA" id="ARBA00009835"/>
    </source>
</evidence>
<evidence type="ECO:0000259" key="9">
    <source>
        <dbReference type="Pfam" id="PF04734"/>
    </source>
</evidence>
<evidence type="ECO:0000256" key="6">
    <source>
        <dbReference type="PIRSR" id="PIRSR606823-2"/>
    </source>
</evidence>
<proteinExistence type="inferred from homology"/>
<feature type="binding site" evidence="6">
    <location>
        <position position="497"/>
    </location>
    <ligand>
        <name>Zn(2+)</name>
        <dbReference type="ChEBI" id="CHEBI:29105"/>
    </ligand>
</feature>
<keyword evidence="7" id="KW-0746">Sphingolipid metabolism</keyword>
<keyword evidence="8" id="KW-0812">Transmembrane</keyword>
<evidence type="ECO:0000256" key="5">
    <source>
        <dbReference type="PIRSR" id="PIRSR606823-1"/>
    </source>
</evidence>
<keyword evidence="6" id="KW-0479">Metal-binding</keyword>
<dbReference type="Gene3D" id="2.60.40.2300">
    <property type="entry name" value="Neutral/alkaline non-lysosomal ceramidase, C-terminal domain"/>
    <property type="match status" value="1"/>
</dbReference>
<dbReference type="OMA" id="EYTTMAG"/>
<keyword evidence="8" id="KW-0472">Membrane</keyword>
<dbReference type="GO" id="GO:0042759">
    <property type="term" value="P:long-chain fatty acid biosynthetic process"/>
    <property type="evidence" value="ECO:0007669"/>
    <property type="project" value="TreeGrafter"/>
</dbReference>
<keyword evidence="8" id="KW-1133">Transmembrane helix</keyword>
<accession>A0A8B8HXN0</accession>
<dbReference type="EC" id="3.5.1.23" evidence="2 7"/>
<comment type="cofactor">
    <cofactor evidence="6">
        <name>Zn(2+)</name>
        <dbReference type="ChEBI" id="CHEBI:29105"/>
    </cofactor>
    <text evidence="6">Binds 1 zinc ion per subunit.</text>
</comment>
<gene>
    <name evidence="12" type="primary">LOC113395930</name>
</gene>
<evidence type="ECO:0000256" key="8">
    <source>
        <dbReference type="SAM" id="Phobius"/>
    </source>
</evidence>
<organism evidence="11 12">
    <name type="scientific">Vanessa tameamea</name>
    <name type="common">Kamehameha butterfly</name>
    <dbReference type="NCBI Taxonomy" id="334116"/>
    <lineage>
        <taxon>Eukaryota</taxon>
        <taxon>Metazoa</taxon>
        <taxon>Ecdysozoa</taxon>
        <taxon>Arthropoda</taxon>
        <taxon>Hexapoda</taxon>
        <taxon>Insecta</taxon>
        <taxon>Pterygota</taxon>
        <taxon>Neoptera</taxon>
        <taxon>Endopterygota</taxon>
        <taxon>Lepidoptera</taxon>
        <taxon>Glossata</taxon>
        <taxon>Ditrysia</taxon>
        <taxon>Papilionoidea</taxon>
        <taxon>Nymphalidae</taxon>
        <taxon>Nymphalinae</taxon>
        <taxon>Vanessa</taxon>
    </lineage>
</organism>
<evidence type="ECO:0000256" key="4">
    <source>
        <dbReference type="ARBA" id="ARBA00022801"/>
    </source>
</evidence>
<keyword evidence="7" id="KW-0443">Lipid metabolism</keyword>
<dbReference type="GO" id="GO:0017040">
    <property type="term" value="F:N-acylsphingosine amidohydrolase activity"/>
    <property type="evidence" value="ECO:0007669"/>
    <property type="project" value="UniProtKB-UniRule"/>
</dbReference>
<name>A0A8B8HXN0_VANTA</name>
<evidence type="ECO:0000313" key="12">
    <source>
        <dbReference type="RefSeq" id="XP_026489460.2"/>
    </source>
</evidence>
<evidence type="ECO:0000256" key="3">
    <source>
        <dbReference type="ARBA" id="ARBA00019235"/>
    </source>
</evidence>
<dbReference type="OrthoDB" id="191371at2759"/>
<dbReference type="InterPro" id="IPR038445">
    <property type="entry name" value="NCDase_C_sf"/>
</dbReference>
<comment type="catalytic activity">
    <reaction evidence="7">
        <text>an N-acylsphing-4-enine + H2O = sphing-4-enine + a fatty acid</text>
        <dbReference type="Rhea" id="RHEA:20856"/>
        <dbReference type="ChEBI" id="CHEBI:15377"/>
        <dbReference type="ChEBI" id="CHEBI:28868"/>
        <dbReference type="ChEBI" id="CHEBI:52639"/>
        <dbReference type="ChEBI" id="CHEBI:57756"/>
        <dbReference type="EC" id="3.5.1.23"/>
    </reaction>
</comment>
<feature type="domain" description="Neutral/alkaline non-lysosomal ceramidase C-terminal" evidence="10">
    <location>
        <begin position="571"/>
        <end position="726"/>
    </location>
</feature>
<dbReference type="Pfam" id="PF17048">
    <property type="entry name" value="Ceramidse_alk_C"/>
    <property type="match status" value="1"/>
</dbReference>
<dbReference type="AlphaFoldDB" id="A0A8B8HXN0"/>
<comment type="similarity">
    <text evidence="1 7">Belongs to the neutral ceramidase family.</text>
</comment>
<dbReference type="InterPro" id="IPR006823">
    <property type="entry name" value="Ceramidase_alk"/>
</dbReference>
<feature type="transmembrane region" description="Helical" evidence="8">
    <location>
        <begin position="9"/>
        <end position="30"/>
    </location>
</feature>
<dbReference type="GO" id="GO:0005576">
    <property type="term" value="C:extracellular region"/>
    <property type="evidence" value="ECO:0007669"/>
    <property type="project" value="TreeGrafter"/>
</dbReference>